<name>A0ABX9DS93_9BACT</name>
<protein>
    <submittedName>
        <fullName evidence="1">Uncharacterized protein</fullName>
    </submittedName>
</protein>
<evidence type="ECO:0000313" key="2">
    <source>
        <dbReference type="Proteomes" id="UP000249852"/>
    </source>
</evidence>
<evidence type="ECO:0000313" key="1">
    <source>
        <dbReference type="EMBL" id="RAS46042.1"/>
    </source>
</evidence>
<gene>
    <name evidence="1" type="ORF">BC673_1078</name>
</gene>
<organism evidence="1 2">
    <name type="scientific">Prevotella pallens</name>
    <dbReference type="NCBI Taxonomy" id="60133"/>
    <lineage>
        <taxon>Bacteria</taxon>
        <taxon>Pseudomonadati</taxon>
        <taxon>Bacteroidota</taxon>
        <taxon>Bacteroidia</taxon>
        <taxon>Bacteroidales</taxon>
        <taxon>Prevotellaceae</taxon>
        <taxon>Prevotella</taxon>
    </lineage>
</organism>
<proteinExistence type="predicted"/>
<keyword evidence="2" id="KW-1185">Reference proteome</keyword>
<reference evidence="1 2" key="1">
    <citation type="submission" date="2018-06" db="EMBL/GenBank/DDBJ databases">
        <title>Genomic Encyclopedia of Archaeal and Bacterial Type Strains, Phase II (KMG-II): from individual species to whole genera.</title>
        <authorList>
            <person name="Goeker M."/>
        </authorList>
    </citation>
    <scope>NUCLEOTIDE SEQUENCE [LARGE SCALE GENOMIC DNA]</scope>
    <source>
        <strain evidence="1 2">DSM 18710</strain>
    </source>
</reference>
<accession>A0ABX9DS93</accession>
<dbReference type="Proteomes" id="UP000249852">
    <property type="component" value="Unassembled WGS sequence"/>
</dbReference>
<comment type="caution">
    <text evidence="1">The sequence shown here is derived from an EMBL/GenBank/DDBJ whole genome shotgun (WGS) entry which is preliminary data.</text>
</comment>
<sequence>MRLKLLLPLSLDKPFKAYNLQIISKNPKAFEYLSVEIPYERNKYMLRD</sequence>
<dbReference type="EMBL" id="QLTQ01000007">
    <property type="protein sequence ID" value="RAS46042.1"/>
    <property type="molecule type" value="Genomic_DNA"/>
</dbReference>